<sequence>PRRPVRDSSRPRWPDDFSPSPSPVKSPPFHSHFRFRNRRRAPSRRRTPATGAHCRLPQPRPSPRREERSVPAMEAEEERAAEAQREKEAGNDAYRKQYLETAVDHYTRGAALDPRDISFLTNRAAAYLLMSKVGHPPPQILRPNPRLAPVAYLGLPFQYRECVRDCEEAVERGRELRADNRLLARALSRKAAALLKLAACAADYAPAVRALQQSLAEHYSEDTRHKLDQAETARKEIEERERLDQEAADHHRQRGSGVFPES</sequence>
<reference evidence="5" key="2">
    <citation type="journal article" date="2017" name="Nat. Plants">
        <title>The Aegilops tauschii genome reveals multiple impacts of transposons.</title>
        <authorList>
            <person name="Zhao G."/>
            <person name="Zou C."/>
            <person name="Li K."/>
            <person name="Wang K."/>
            <person name="Li T."/>
            <person name="Gao L."/>
            <person name="Zhang X."/>
            <person name="Wang H."/>
            <person name="Yang Z."/>
            <person name="Liu X."/>
            <person name="Jiang W."/>
            <person name="Mao L."/>
            <person name="Kong X."/>
            <person name="Jiao Y."/>
            <person name="Jia J."/>
        </authorList>
    </citation>
    <scope>NUCLEOTIDE SEQUENCE [LARGE SCALE GENOMIC DNA]</scope>
    <source>
        <strain evidence="5">cv. AL8/78</strain>
    </source>
</reference>
<keyword evidence="2" id="KW-0802">TPR repeat</keyword>
<dbReference type="InterPro" id="IPR011990">
    <property type="entry name" value="TPR-like_helical_dom_sf"/>
</dbReference>
<dbReference type="AlphaFoldDB" id="A0A453QSV9"/>
<keyword evidence="5" id="KW-1185">Reference proteome</keyword>
<evidence type="ECO:0000256" key="3">
    <source>
        <dbReference type="SAM" id="MobiDB-lite"/>
    </source>
</evidence>
<feature type="compositionally biased region" description="Basic residues" evidence="3">
    <location>
        <begin position="31"/>
        <end position="47"/>
    </location>
</feature>
<proteinExistence type="predicted"/>
<reference evidence="4" key="4">
    <citation type="submission" date="2019-03" db="UniProtKB">
        <authorList>
            <consortium name="EnsemblPlants"/>
        </authorList>
    </citation>
    <scope>IDENTIFICATION</scope>
</reference>
<feature type="region of interest" description="Disordered" evidence="3">
    <location>
        <begin position="219"/>
        <end position="262"/>
    </location>
</feature>
<dbReference type="Gene3D" id="1.25.40.10">
    <property type="entry name" value="Tetratricopeptide repeat domain"/>
    <property type="match status" value="2"/>
</dbReference>
<dbReference type="EnsemblPlants" id="AET7Gv20314300.1">
    <property type="protein sequence ID" value="AET7Gv20314300.1"/>
    <property type="gene ID" value="AET7Gv20314300"/>
</dbReference>
<name>A0A453QSV9_AEGTS</name>
<reference evidence="4" key="3">
    <citation type="journal article" date="2017" name="Nature">
        <title>Genome sequence of the progenitor of the wheat D genome Aegilops tauschii.</title>
        <authorList>
            <person name="Luo M.C."/>
            <person name="Gu Y.Q."/>
            <person name="Puiu D."/>
            <person name="Wang H."/>
            <person name="Twardziok S.O."/>
            <person name="Deal K.R."/>
            <person name="Huo N."/>
            <person name="Zhu T."/>
            <person name="Wang L."/>
            <person name="Wang Y."/>
            <person name="McGuire P.E."/>
            <person name="Liu S."/>
            <person name="Long H."/>
            <person name="Ramasamy R.K."/>
            <person name="Rodriguez J.C."/>
            <person name="Van S.L."/>
            <person name="Yuan L."/>
            <person name="Wang Z."/>
            <person name="Xia Z."/>
            <person name="Xiao L."/>
            <person name="Anderson O.D."/>
            <person name="Ouyang S."/>
            <person name="Liang Y."/>
            <person name="Zimin A.V."/>
            <person name="Pertea G."/>
            <person name="Qi P."/>
            <person name="Bennetzen J.L."/>
            <person name="Dai X."/>
            <person name="Dawson M.W."/>
            <person name="Muller H.G."/>
            <person name="Kugler K."/>
            <person name="Rivarola-Duarte L."/>
            <person name="Spannagl M."/>
            <person name="Mayer K.F.X."/>
            <person name="Lu F.H."/>
            <person name="Bevan M.W."/>
            <person name="Leroy P."/>
            <person name="Li P."/>
            <person name="You F.M."/>
            <person name="Sun Q."/>
            <person name="Liu Z."/>
            <person name="Lyons E."/>
            <person name="Wicker T."/>
            <person name="Salzberg S.L."/>
            <person name="Devos K.M."/>
            <person name="Dvorak J."/>
        </authorList>
    </citation>
    <scope>NUCLEOTIDE SEQUENCE [LARGE SCALE GENOMIC DNA]</scope>
    <source>
        <strain evidence="4">cv. AL8/78</strain>
    </source>
</reference>
<dbReference type="PANTHER" id="PTHR22904:SF537">
    <property type="entry name" value="OS06G0159400 PROTEIN"/>
    <property type="match status" value="1"/>
</dbReference>
<dbReference type="Proteomes" id="UP000015105">
    <property type="component" value="Chromosome 7D"/>
</dbReference>
<evidence type="ECO:0000256" key="2">
    <source>
        <dbReference type="ARBA" id="ARBA00022803"/>
    </source>
</evidence>
<dbReference type="PANTHER" id="PTHR22904">
    <property type="entry name" value="TPR REPEAT CONTAINING PROTEIN"/>
    <property type="match status" value="1"/>
</dbReference>
<organism evidence="4 5">
    <name type="scientific">Aegilops tauschii subsp. strangulata</name>
    <name type="common">Goatgrass</name>
    <dbReference type="NCBI Taxonomy" id="200361"/>
    <lineage>
        <taxon>Eukaryota</taxon>
        <taxon>Viridiplantae</taxon>
        <taxon>Streptophyta</taxon>
        <taxon>Embryophyta</taxon>
        <taxon>Tracheophyta</taxon>
        <taxon>Spermatophyta</taxon>
        <taxon>Magnoliopsida</taxon>
        <taxon>Liliopsida</taxon>
        <taxon>Poales</taxon>
        <taxon>Poaceae</taxon>
        <taxon>BOP clade</taxon>
        <taxon>Pooideae</taxon>
        <taxon>Triticodae</taxon>
        <taxon>Triticeae</taxon>
        <taxon>Triticinae</taxon>
        <taxon>Aegilops</taxon>
    </lineage>
</organism>
<feature type="compositionally biased region" description="Basic and acidic residues" evidence="3">
    <location>
        <begin position="1"/>
        <end position="15"/>
    </location>
</feature>
<evidence type="ECO:0000256" key="1">
    <source>
        <dbReference type="ARBA" id="ARBA00022737"/>
    </source>
</evidence>
<evidence type="ECO:0000313" key="5">
    <source>
        <dbReference type="Proteomes" id="UP000015105"/>
    </source>
</evidence>
<dbReference type="GO" id="GO:0051879">
    <property type="term" value="F:Hsp90 protein binding"/>
    <property type="evidence" value="ECO:0007669"/>
    <property type="project" value="TreeGrafter"/>
</dbReference>
<feature type="compositionally biased region" description="Basic and acidic residues" evidence="3">
    <location>
        <begin position="78"/>
        <end position="93"/>
    </location>
</feature>
<evidence type="ECO:0000313" key="4">
    <source>
        <dbReference type="EnsemblPlants" id="AET7Gv20314300.1"/>
    </source>
</evidence>
<dbReference type="Gramene" id="AET7Gv20314300.1">
    <property type="protein sequence ID" value="AET7Gv20314300.1"/>
    <property type="gene ID" value="AET7Gv20314300"/>
</dbReference>
<dbReference type="SUPFAM" id="SSF48452">
    <property type="entry name" value="TPR-like"/>
    <property type="match status" value="2"/>
</dbReference>
<reference evidence="5" key="1">
    <citation type="journal article" date="2014" name="Science">
        <title>Ancient hybridizations among the ancestral genomes of bread wheat.</title>
        <authorList>
            <consortium name="International Wheat Genome Sequencing Consortium,"/>
            <person name="Marcussen T."/>
            <person name="Sandve S.R."/>
            <person name="Heier L."/>
            <person name="Spannagl M."/>
            <person name="Pfeifer M."/>
            <person name="Jakobsen K.S."/>
            <person name="Wulff B.B."/>
            <person name="Steuernagel B."/>
            <person name="Mayer K.F."/>
            <person name="Olsen O.A."/>
        </authorList>
    </citation>
    <scope>NUCLEOTIDE SEQUENCE [LARGE SCALE GENOMIC DNA]</scope>
    <source>
        <strain evidence="5">cv. AL8/78</strain>
    </source>
</reference>
<accession>A0A453QSV9</accession>
<feature type="compositionally biased region" description="Basic and acidic residues" evidence="3">
    <location>
        <begin position="219"/>
        <end position="250"/>
    </location>
</feature>
<reference evidence="4" key="5">
    <citation type="journal article" date="2021" name="G3 (Bethesda)">
        <title>Aegilops tauschii genome assembly Aet v5.0 features greater sequence contiguity and improved annotation.</title>
        <authorList>
            <person name="Wang L."/>
            <person name="Zhu T."/>
            <person name="Rodriguez J.C."/>
            <person name="Deal K.R."/>
            <person name="Dubcovsky J."/>
            <person name="McGuire P.E."/>
            <person name="Lux T."/>
            <person name="Spannagl M."/>
            <person name="Mayer K.F.X."/>
            <person name="Baldrich P."/>
            <person name="Meyers B.C."/>
            <person name="Huo N."/>
            <person name="Gu Y.Q."/>
            <person name="Zhou H."/>
            <person name="Devos K.M."/>
            <person name="Bennetzen J.L."/>
            <person name="Unver T."/>
            <person name="Budak H."/>
            <person name="Gulick P.J."/>
            <person name="Galiba G."/>
            <person name="Kalapos B."/>
            <person name="Nelson D.R."/>
            <person name="Li P."/>
            <person name="You F.M."/>
            <person name="Luo M.C."/>
            <person name="Dvorak J."/>
        </authorList>
    </citation>
    <scope>NUCLEOTIDE SEQUENCE [LARGE SCALE GENOMIC DNA]</scope>
    <source>
        <strain evidence="4">cv. AL8/78</strain>
    </source>
</reference>
<keyword evidence="1" id="KW-0677">Repeat</keyword>
<feature type="region of interest" description="Disordered" evidence="3">
    <location>
        <begin position="1"/>
        <end position="93"/>
    </location>
</feature>
<protein>
    <submittedName>
        <fullName evidence="4">Uncharacterized protein</fullName>
    </submittedName>
</protein>